<proteinExistence type="predicted"/>
<keyword evidence="2" id="KW-1185">Reference proteome</keyword>
<sequence length="110" mass="12327">MRHLVYVHKAWHFGHPARSYLQVHKCVETHGSCASSTATHCMHPDIGLRMGTRGPETESGKSPQKEREPPDSYTVDTVLVCTSCMHSPTCREYGERLLFSVSLWALSDAL</sequence>
<name>A0ACC2F8F8_DALPE</name>
<dbReference type="Proteomes" id="UP001157502">
    <property type="component" value="Chromosome 32"/>
</dbReference>
<organism evidence="1 2">
    <name type="scientific">Dallia pectoralis</name>
    <name type="common">Alaska blackfish</name>
    <dbReference type="NCBI Taxonomy" id="75939"/>
    <lineage>
        <taxon>Eukaryota</taxon>
        <taxon>Metazoa</taxon>
        <taxon>Chordata</taxon>
        <taxon>Craniata</taxon>
        <taxon>Vertebrata</taxon>
        <taxon>Euteleostomi</taxon>
        <taxon>Actinopterygii</taxon>
        <taxon>Neopterygii</taxon>
        <taxon>Teleostei</taxon>
        <taxon>Protacanthopterygii</taxon>
        <taxon>Esociformes</taxon>
        <taxon>Umbridae</taxon>
        <taxon>Dallia</taxon>
    </lineage>
</organism>
<evidence type="ECO:0000313" key="1">
    <source>
        <dbReference type="EMBL" id="KAJ7987619.1"/>
    </source>
</evidence>
<protein>
    <submittedName>
        <fullName evidence="1">Uncharacterized protein</fullName>
    </submittedName>
</protein>
<comment type="caution">
    <text evidence="1">The sequence shown here is derived from an EMBL/GenBank/DDBJ whole genome shotgun (WGS) entry which is preliminary data.</text>
</comment>
<gene>
    <name evidence="1" type="ORF">DPEC_G00328350</name>
</gene>
<evidence type="ECO:0000313" key="2">
    <source>
        <dbReference type="Proteomes" id="UP001157502"/>
    </source>
</evidence>
<dbReference type="EMBL" id="CM055759">
    <property type="protein sequence ID" value="KAJ7987619.1"/>
    <property type="molecule type" value="Genomic_DNA"/>
</dbReference>
<accession>A0ACC2F8F8</accession>
<reference evidence="1" key="1">
    <citation type="submission" date="2021-05" db="EMBL/GenBank/DDBJ databases">
        <authorList>
            <person name="Pan Q."/>
            <person name="Jouanno E."/>
            <person name="Zahm M."/>
            <person name="Klopp C."/>
            <person name="Cabau C."/>
            <person name="Louis A."/>
            <person name="Berthelot C."/>
            <person name="Parey E."/>
            <person name="Roest Crollius H."/>
            <person name="Montfort J."/>
            <person name="Robinson-Rechavi M."/>
            <person name="Bouchez O."/>
            <person name="Lampietro C."/>
            <person name="Lopez Roques C."/>
            <person name="Donnadieu C."/>
            <person name="Postlethwait J."/>
            <person name="Bobe J."/>
            <person name="Dillon D."/>
            <person name="Chandos A."/>
            <person name="von Hippel F."/>
            <person name="Guiguen Y."/>
        </authorList>
    </citation>
    <scope>NUCLEOTIDE SEQUENCE</scope>
    <source>
        <strain evidence="1">YG-Jan2019</strain>
    </source>
</reference>